<evidence type="ECO:0000313" key="1">
    <source>
        <dbReference type="EMBL" id="GEP94256.1"/>
    </source>
</evidence>
<dbReference type="InterPro" id="IPR036278">
    <property type="entry name" value="Sialidase_sf"/>
</dbReference>
<accession>A0A512REW8</accession>
<dbReference type="Proteomes" id="UP000321436">
    <property type="component" value="Unassembled WGS sequence"/>
</dbReference>
<reference evidence="1 2" key="1">
    <citation type="submission" date="2019-07" db="EMBL/GenBank/DDBJ databases">
        <title>Whole genome shotgun sequence of Chitinophaga cymbidii NBRC 109752.</title>
        <authorList>
            <person name="Hosoyama A."/>
            <person name="Uohara A."/>
            <person name="Ohji S."/>
            <person name="Ichikawa N."/>
        </authorList>
    </citation>
    <scope>NUCLEOTIDE SEQUENCE [LARGE SCALE GENOMIC DNA]</scope>
    <source>
        <strain evidence="1 2">NBRC 109752</strain>
    </source>
</reference>
<dbReference type="EMBL" id="BKAU01000001">
    <property type="protein sequence ID" value="GEP94256.1"/>
    <property type="molecule type" value="Genomic_DNA"/>
</dbReference>
<name>A0A512REW8_9BACT</name>
<comment type="caution">
    <text evidence="1">The sequence shown here is derived from an EMBL/GenBank/DDBJ whole genome shotgun (WGS) entry which is preliminary data.</text>
</comment>
<dbReference type="CDD" id="cd15482">
    <property type="entry name" value="Sialidase_non-viral"/>
    <property type="match status" value="1"/>
</dbReference>
<dbReference type="Gene3D" id="2.120.10.10">
    <property type="match status" value="1"/>
</dbReference>
<evidence type="ECO:0000313" key="2">
    <source>
        <dbReference type="Proteomes" id="UP000321436"/>
    </source>
</evidence>
<proteinExistence type="predicted"/>
<organism evidence="1 2">
    <name type="scientific">Chitinophaga cymbidii</name>
    <dbReference type="NCBI Taxonomy" id="1096750"/>
    <lineage>
        <taxon>Bacteria</taxon>
        <taxon>Pseudomonadati</taxon>
        <taxon>Bacteroidota</taxon>
        <taxon>Chitinophagia</taxon>
        <taxon>Chitinophagales</taxon>
        <taxon>Chitinophagaceae</taxon>
        <taxon>Chitinophaga</taxon>
    </lineage>
</organism>
<dbReference type="SUPFAM" id="SSF50939">
    <property type="entry name" value="Sialidases"/>
    <property type="match status" value="1"/>
</dbReference>
<gene>
    <name evidence="1" type="ORF">CCY01nite_05160</name>
</gene>
<sequence>MPDGKTIHCVWTYGHGGKCGPAKISGDGGRTWANQPIPSNWITAVNCPAIYLLPAPDGQLNLITFAGSGPDKNMQQAIFSGTSWSPMRSNGVGPVGMPFCTIIPVDGGKKLLGMTNRRRPGEKVEKKSCILAQSISADGGLTWGPLRTVLDTAGLKPCEPEIIRSPKGDQLLCLIRENEKKISLYMTSADEGQTWSSAQPLPEALWGDRHKAKYDKDGRLVIVFRDTGPHSPTKNSYVAWVGKYEDILQGNPGQYRLKLLHSYKTWDCGYSGLELLPDRTFVATTYIKYRPGENKNSIVCTRFSLTETDQLMADRPQQ</sequence>
<dbReference type="AlphaFoldDB" id="A0A512REW8"/>
<protein>
    <submittedName>
        <fullName evidence="1">Sialidase</fullName>
    </submittedName>
</protein>
<keyword evidence="2" id="KW-1185">Reference proteome</keyword>